<dbReference type="PANTHER" id="PTHR43300">
    <property type="entry name" value="ACETYLTRANSFERASE"/>
    <property type="match status" value="1"/>
</dbReference>
<dbReference type="Pfam" id="PF00132">
    <property type="entry name" value="Hexapep"/>
    <property type="match status" value="1"/>
</dbReference>
<dbReference type="Proteomes" id="UP000004198">
    <property type="component" value="Unassembled WGS sequence"/>
</dbReference>
<organism evidence="2 3">
    <name type="scientific">Clostridium carboxidivorans P7</name>
    <dbReference type="NCBI Taxonomy" id="536227"/>
    <lineage>
        <taxon>Bacteria</taxon>
        <taxon>Bacillati</taxon>
        <taxon>Bacillota</taxon>
        <taxon>Clostridia</taxon>
        <taxon>Eubacteriales</taxon>
        <taxon>Clostridiaceae</taxon>
        <taxon>Clostridium</taxon>
    </lineage>
</organism>
<dbReference type="RefSeq" id="WP_007060450.1">
    <property type="nucleotide sequence ID" value="NZ_ACVI01000020.1"/>
</dbReference>
<evidence type="ECO:0000313" key="2">
    <source>
        <dbReference type="EMBL" id="EET87923.1"/>
    </source>
</evidence>
<dbReference type="EMBL" id="ACVI01000020">
    <property type="protein sequence ID" value="EET87923.1"/>
    <property type="molecule type" value="Genomic_DNA"/>
</dbReference>
<name>C6PRZ8_9CLOT</name>
<keyword evidence="3" id="KW-1185">Reference proteome</keyword>
<dbReference type="Gene3D" id="6.20.70.30">
    <property type="match status" value="1"/>
</dbReference>
<sequence>MIHPSAKVGQNVTIKEGVIIGENVTIEDDVYIDYGCIIRDNVYIKKGSFIGAKSILGEYIVDFYKDRINKVNPLVIGENALIRTESVIYGNTVIGDNFQSGHKVTIRENIKIGNNVVVGTLSHIQPKCTIGNYVRMSNNCAIGDGSKINDYVWMFPNVVLANDPTPPSDKFLNVTIDSFAIISASSLILPGVHINEDALVGAGAIVTKDVAKETLVVGAPAKEVCSVRKIKNKFTGESVYPWRYTFKRGMPWKESDYDTWIQSVKFQEK</sequence>
<dbReference type="Pfam" id="PF25087">
    <property type="entry name" value="GMPPB_C"/>
    <property type="match status" value="1"/>
</dbReference>
<dbReference type="AlphaFoldDB" id="C6PRZ8"/>
<comment type="caution">
    <text evidence="2">The sequence shown here is derived from an EMBL/GenBank/DDBJ whole genome shotgun (WGS) entry which is preliminary data.</text>
</comment>
<dbReference type="OrthoDB" id="9801697at2"/>
<feature type="domain" description="Mannose-1-phosphate guanyltransferase C-terminal" evidence="1">
    <location>
        <begin position="1"/>
        <end position="93"/>
    </location>
</feature>
<dbReference type="InterPro" id="IPR056729">
    <property type="entry name" value="GMPPB_C"/>
</dbReference>
<gene>
    <name evidence="2" type="ORF">CcarbDRAFT_1565</name>
</gene>
<dbReference type="eggNOG" id="COG1044">
    <property type="taxonomic scope" value="Bacteria"/>
</dbReference>
<proteinExistence type="predicted"/>
<dbReference type="InterPro" id="IPR001451">
    <property type="entry name" value="Hexapep"/>
</dbReference>
<dbReference type="PATRIC" id="fig|536227.13.peg.2976"/>
<dbReference type="SUPFAM" id="SSF51161">
    <property type="entry name" value="Trimeric LpxA-like enzymes"/>
    <property type="match status" value="1"/>
</dbReference>
<dbReference type="InterPro" id="IPR011004">
    <property type="entry name" value="Trimer_LpxA-like_sf"/>
</dbReference>
<dbReference type="STRING" id="536227.Ccar_14200"/>
<dbReference type="PANTHER" id="PTHR43300:SF10">
    <property type="entry name" value="2,3,4,5-TETRAHYDROPYRIDINE-2,6-DICARBOXYLATE N-ACETYLTRANSFERASE"/>
    <property type="match status" value="1"/>
</dbReference>
<evidence type="ECO:0000259" key="1">
    <source>
        <dbReference type="Pfam" id="PF25087"/>
    </source>
</evidence>
<dbReference type="Pfam" id="PF14602">
    <property type="entry name" value="Hexapep_2"/>
    <property type="match status" value="1"/>
</dbReference>
<protein>
    <recommendedName>
        <fullName evidence="1">Mannose-1-phosphate guanyltransferase C-terminal domain-containing protein</fullName>
    </recommendedName>
</protein>
<dbReference type="KEGG" id="cck:Ccar_14200"/>
<reference evidence="2 3" key="1">
    <citation type="submission" date="2009-06" db="EMBL/GenBank/DDBJ databases">
        <title>The draft genome of Clostridium carboxidivorans P7.</title>
        <authorList>
            <consortium name="US DOE Joint Genome Institute (JGI-PGF)"/>
            <person name="Lucas S."/>
            <person name="Copeland A."/>
            <person name="Lapidus A."/>
            <person name="Glavina del Rio T."/>
            <person name="Tice H."/>
            <person name="Bruce D."/>
            <person name="Goodwin L."/>
            <person name="Pitluck S."/>
            <person name="Larimer F."/>
            <person name="Land M.L."/>
            <person name="Hauser L."/>
            <person name="Hemme C.L."/>
        </authorList>
    </citation>
    <scope>NUCLEOTIDE SEQUENCE [LARGE SCALE GENOMIC DNA]</scope>
    <source>
        <strain evidence="2 3">P7</strain>
    </source>
</reference>
<dbReference type="Gene3D" id="2.160.10.10">
    <property type="entry name" value="Hexapeptide repeat proteins"/>
    <property type="match status" value="1"/>
</dbReference>
<accession>C6PRZ8</accession>
<dbReference type="InterPro" id="IPR050179">
    <property type="entry name" value="Trans_hexapeptide_repeat"/>
</dbReference>
<dbReference type="CDD" id="cd03358">
    <property type="entry name" value="LbH_WxcM_N_like"/>
    <property type="match status" value="1"/>
</dbReference>
<evidence type="ECO:0000313" key="3">
    <source>
        <dbReference type="Proteomes" id="UP000004198"/>
    </source>
</evidence>